<dbReference type="RefSeq" id="WP_241711599.1">
    <property type="nucleotide sequence ID" value="NZ_JALBUF010000001.1"/>
</dbReference>
<dbReference type="InterPro" id="IPR013766">
    <property type="entry name" value="Thioredoxin_domain"/>
</dbReference>
<feature type="domain" description="Thioredoxin" evidence="1">
    <location>
        <begin position="1"/>
        <end position="105"/>
    </location>
</feature>
<dbReference type="InterPro" id="IPR050620">
    <property type="entry name" value="Thioredoxin_H-type-like"/>
</dbReference>
<name>A0A9X1V8J3_9BACL</name>
<evidence type="ECO:0000313" key="2">
    <source>
        <dbReference type="EMBL" id="MCI0181978.1"/>
    </source>
</evidence>
<dbReference type="PANTHER" id="PTHR10438">
    <property type="entry name" value="THIOREDOXIN"/>
    <property type="match status" value="1"/>
</dbReference>
<dbReference type="PROSITE" id="PS51352">
    <property type="entry name" value="THIOREDOXIN_2"/>
    <property type="match status" value="1"/>
</dbReference>
<dbReference type="PANTHER" id="PTHR10438:SF468">
    <property type="entry name" value="THIOREDOXIN-1-RELATED"/>
    <property type="match status" value="1"/>
</dbReference>
<dbReference type="Gene3D" id="3.40.30.10">
    <property type="entry name" value="Glutaredoxin"/>
    <property type="match status" value="1"/>
</dbReference>
<evidence type="ECO:0000313" key="3">
    <source>
        <dbReference type="Proteomes" id="UP001139263"/>
    </source>
</evidence>
<reference evidence="2" key="1">
    <citation type="submission" date="2022-03" db="EMBL/GenBank/DDBJ databases">
        <title>Draft Genome Sequence of Firmicute Strain S0AB, a Heterotrophic Iron/Sulfur-Oxidizing Extreme Acidophile.</title>
        <authorList>
            <person name="Vergara E."/>
            <person name="Pakostova E."/>
            <person name="Johnson D.B."/>
            <person name="Holmes D.S."/>
        </authorList>
    </citation>
    <scope>NUCLEOTIDE SEQUENCE</scope>
    <source>
        <strain evidence="2">S0AB</strain>
    </source>
</reference>
<evidence type="ECO:0000259" key="1">
    <source>
        <dbReference type="PROSITE" id="PS51352"/>
    </source>
</evidence>
<dbReference type="Pfam" id="PF00085">
    <property type="entry name" value="Thioredoxin"/>
    <property type="match status" value="1"/>
</dbReference>
<dbReference type="EMBL" id="JALBUF010000001">
    <property type="protein sequence ID" value="MCI0181978.1"/>
    <property type="molecule type" value="Genomic_DNA"/>
</dbReference>
<dbReference type="Proteomes" id="UP001139263">
    <property type="component" value="Unassembled WGS sequence"/>
</dbReference>
<protein>
    <submittedName>
        <fullName evidence="2">Thioredoxin-like protein YdbP</fullName>
    </submittedName>
</protein>
<accession>A0A9X1V8J3</accession>
<dbReference type="SUPFAM" id="SSF52833">
    <property type="entry name" value="Thioredoxin-like"/>
    <property type="match status" value="1"/>
</dbReference>
<dbReference type="CDD" id="cd02947">
    <property type="entry name" value="TRX_family"/>
    <property type="match status" value="1"/>
</dbReference>
<gene>
    <name evidence="2" type="primary">ydbP</name>
    <name evidence="2" type="ORF">MM817_00229</name>
</gene>
<keyword evidence="3" id="KW-1185">Reference proteome</keyword>
<sequence length="105" mass="12248">MQTITSEEQFSKAISEDNYTVMKFITSWCPDCKNLNRFIDDIIANHQDKSWFEINAEDFPDLSEKYEVRGVPSLLIYKNGEKIAHLHSKFAKTKPQIMEFLGTLK</sequence>
<dbReference type="InterPro" id="IPR036249">
    <property type="entry name" value="Thioredoxin-like_sf"/>
</dbReference>
<organism evidence="2 3">
    <name type="scientific">Sulfoacidibacillus ferrooxidans</name>
    <dbReference type="NCBI Taxonomy" id="2005001"/>
    <lineage>
        <taxon>Bacteria</taxon>
        <taxon>Bacillati</taxon>
        <taxon>Bacillota</taxon>
        <taxon>Bacilli</taxon>
        <taxon>Bacillales</taxon>
        <taxon>Alicyclobacillaceae</taxon>
        <taxon>Sulfoacidibacillus</taxon>
    </lineage>
</organism>
<comment type="caution">
    <text evidence="2">The sequence shown here is derived from an EMBL/GenBank/DDBJ whole genome shotgun (WGS) entry which is preliminary data.</text>
</comment>
<dbReference type="AlphaFoldDB" id="A0A9X1V8J3"/>
<proteinExistence type="predicted"/>